<dbReference type="Proteomes" id="UP000326799">
    <property type="component" value="Unassembled WGS sequence"/>
</dbReference>
<keyword evidence="1" id="KW-0812">Transmembrane</keyword>
<evidence type="ECO:0000313" key="3">
    <source>
        <dbReference type="Proteomes" id="UP000326799"/>
    </source>
</evidence>
<protein>
    <submittedName>
        <fullName evidence="2">Uncharacterized protein</fullName>
    </submittedName>
</protein>
<evidence type="ECO:0000256" key="1">
    <source>
        <dbReference type="SAM" id="Phobius"/>
    </source>
</evidence>
<dbReference type="EMBL" id="ML733498">
    <property type="protein sequence ID" value="KAB8215606.1"/>
    <property type="molecule type" value="Genomic_DNA"/>
</dbReference>
<name>A0A5N6EDD6_9EURO</name>
<sequence>MSCHFLSPPLTGAQMLSVLNLISMFPRLSVSYPAWSAFFAGFIGLSWHFKVWNPI</sequence>
<keyword evidence="1" id="KW-0472">Membrane</keyword>
<organism evidence="2 3">
    <name type="scientific">Aspergillus novoparasiticus</name>
    <dbReference type="NCBI Taxonomy" id="986946"/>
    <lineage>
        <taxon>Eukaryota</taxon>
        <taxon>Fungi</taxon>
        <taxon>Dikarya</taxon>
        <taxon>Ascomycota</taxon>
        <taxon>Pezizomycotina</taxon>
        <taxon>Eurotiomycetes</taxon>
        <taxon>Eurotiomycetidae</taxon>
        <taxon>Eurotiales</taxon>
        <taxon>Aspergillaceae</taxon>
        <taxon>Aspergillus</taxon>
        <taxon>Aspergillus subgen. Circumdati</taxon>
    </lineage>
</organism>
<proteinExistence type="predicted"/>
<gene>
    <name evidence="2" type="ORF">BDV33DRAFT_180531</name>
</gene>
<dbReference type="AlphaFoldDB" id="A0A5N6EDD6"/>
<accession>A0A5N6EDD6</accession>
<reference evidence="2 3" key="1">
    <citation type="submission" date="2019-04" db="EMBL/GenBank/DDBJ databases">
        <title>Fungal friends and foes A comparative genomics study of 23 Aspergillus species from section Flavi.</title>
        <authorList>
            <consortium name="DOE Joint Genome Institute"/>
            <person name="Kjaerbolling I."/>
            <person name="Vesth T.C."/>
            <person name="Frisvad J.C."/>
            <person name="Nybo J.L."/>
            <person name="Theobald S."/>
            <person name="Kildgaard S."/>
            <person name="Petersen T.I."/>
            <person name="Kuo A."/>
            <person name="Sato A."/>
            <person name="Lyhne E.K."/>
            <person name="Kogle M.E."/>
            <person name="Wiebenga A."/>
            <person name="Kun R.S."/>
            <person name="Lubbers R.J."/>
            <person name="Makela M.R."/>
            <person name="Barry K."/>
            <person name="Chovatia M."/>
            <person name="Clum A."/>
            <person name="Daum C."/>
            <person name="Haridas S."/>
            <person name="He G."/>
            <person name="LaButti K."/>
            <person name="Lipzen A."/>
            <person name="Mondo S."/>
            <person name="Pangilinan J."/>
            <person name="Riley R."/>
            <person name="Salamov A."/>
            <person name="Simmons B.A."/>
            <person name="Magnuson J.K."/>
            <person name="Henrissat B."/>
            <person name="Mortensen U.H."/>
            <person name="Larsen T.O."/>
            <person name="De vries R.P."/>
            <person name="Grigoriev I.V."/>
            <person name="Machida M."/>
            <person name="Baker S.E."/>
            <person name="Andersen M.R."/>
        </authorList>
    </citation>
    <scope>NUCLEOTIDE SEQUENCE [LARGE SCALE GENOMIC DNA]</scope>
    <source>
        <strain evidence="2 3">CBS 126849</strain>
    </source>
</reference>
<keyword evidence="1" id="KW-1133">Transmembrane helix</keyword>
<evidence type="ECO:0000313" key="2">
    <source>
        <dbReference type="EMBL" id="KAB8215606.1"/>
    </source>
</evidence>
<keyword evidence="3" id="KW-1185">Reference proteome</keyword>
<feature type="transmembrane region" description="Helical" evidence="1">
    <location>
        <begin position="30"/>
        <end position="49"/>
    </location>
</feature>